<reference evidence="2 3" key="1">
    <citation type="submission" date="2016-01" db="EMBL/GenBank/DDBJ databases">
        <title>Amycolatopsis coloradensis genome sequencing and assembly.</title>
        <authorList>
            <person name="Mayilraj S."/>
        </authorList>
    </citation>
    <scope>NUCLEOTIDE SEQUENCE [LARGE SCALE GENOMIC DNA]</scope>
    <source>
        <strain evidence="2 3">DSM 44225</strain>
    </source>
</reference>
<protein>
    <recommendedName>
        <fullName evidence="1">DUF8175 domain-containing protein</fullName>
    </recommendedName>
</protein>
<dbReference type="Pfam" id="PF26526">
    <property type="entry name" value="DUF8175"/>
    <property type="match status" value="1"/>
</dbReference>
<accession>A0A1R0KEP0</accession>
<name>A0A1R0KEP0_9PSEU</name>
<dbReference type="Proteomes" id="UP000187486">
    <property type="component" value="Unassembled WGS sequence"/>
</dbReference>
<comment type="caution">
    <text evidence="2">The sequence shown here is derived from an EMBL/GenBank/DDBJ whole genome shotgun (WGS) entry which is preliminary data.</text>
</comment>
<evidence type="ECO:0000259" key="1">
    <source>
        <dbReference type="Pfam" id="PF26526"/>
    </source>
</evidence>
<evidence type="ECO:0000313" key="2">
    <source>
        <dbReference type="EMBL" id="OLZ43580.1"/>
    </source>
</evidence>
<dbReference type="EMBL" id="MQUQ01000031">
    <property type="protein sequence ID" value="OLZ43580.1"/>
    <property type="molecule type" value="Genomic_DNA"/>
</dbReference>
<dbReference type="InterPro" id="IPR058488">
    <property type="entry name" value="DUF8175"/>
</dbReference>
<keyword evidence="3" id="KW-1185">Reference proteome</keyword>
<gene>
    <name evidence="2" type="ORF">BS329_38655</name>
</gene>
<dbReference type="AlphaFoldDB" id="A0A1R0KEP0"/>
<dbReference type="STRING" id="76021.BS329_38655"/>
<feature type="domain" description="DUF8175" evidence="1">
    <location>
        <begin position="26"/>
        <end position="208"/>
    </location>
</feature>
<sequence>MLAGIVVLLVGLVIASAVYADSHDPARTVASAAPTAPDAAAAAGLVWLPGDVRWFSLQGTMVPLSIAHGPSTNDGVTASGFTHDPHGAVLAAVNILTRSSGLAGDESVYGPAIARQTTGDVSGYLASIRGVRAELAQRGGAPATVVVGYRLVEVGVDDVRLDVLSRSANPARPSQHALITGTARVRWLEGDWRLVVPTGAGRQVDQVPPGFTPMPGQHLAAG</sequence>
<proteinExistence type="predicted"/>
<organism evidence="2 3">
    <name type="scientific">Amycolatopsis coloradensis</name>
    <dbReference type="NCBI Taxonomy" id="76021"/>
    <lineage>
        <taxon>Bacteria</taxon>
        <taxon>Bacillati</taxon>
        <taxon>Actinomycetota</taxon>
        <taxon>Actinomycetes</taxon>
        <taxon>Pseudonocardiales</taxon>
        <taxon>Pseudonocardiaceae</taxon>
        <taxon>Amycolatopsis</taxon>
    </lineage>
</organism>
<evidence type="ECO:0000313" key="3">
    <source>
        <dbReference type="Proteomes" id="UP000187486"/>
    </source>
</evidence>